<protein>
    <submittedName>
        <fullName evidence="2">Uncharacterized protein</fullName>
    </submittedName>
</protein>
<reference evidence="2 3" key="1">
    <citation type="submission" date="2023-01" db="EMBL/GenBank/DDBJ databases">
        <title>Psychrosphaera sp. nov., isolated from marine algae.</title>
        <authorList>
            <person name="Bayburt H."/>
            <person name="Choi B.J."/>
            <person name="Kim J.M."/>
            <person name="Choi D.G."/>
            <person name="Jeon C.O."/>
        </authorList>
    </citation>
    <scope>NUCLEOTIDE SEQUENCE [LARGE SCALE GENOMIC DNA]</scope>
    <source>
        <strain evidence="2 3">G1-22</strain>
    </source>
</reference>
<dbReference type="Proteomes" id="UP001528411">
    <property type="component" value="Unassembled WGS sequence"/>
</dbReference>
<evidence type="ECO:0000313" key="2">
    <source>
        <dbReference type="EMBL" id="MDC2889243.1"/>
    </source>
</evidence>
<feature type="transmembrane region" description="Helical" evidence="1">
    <location>
        <begin position="6"/>
        <end position="27"/>
    </location>
</feature>
<accession>A0ABT5FED2</accession>
<keyword evidence="1" id="KW-0472">Membrane</keyword>
<evidence type="ECO:0000313" key="3">
    <source>
        <dbReference type="Proteomes" id="UP001528411"/>
    </source>
</evidence>
<gene>
    <name evidence="2" type="ORF">PN838_11265</name>
</gene>
<keyword evidence="1" id="KW-1133">Transmembrane helix</keyword>
<sequence length="109" mass="13056">MNKSKTWLSHLAMLFVVSQFIVGCHLLSDFKSQRPHTTKTIKNDNLVDYYLWLNKLTNEQLTSEYQQNLRLGKEQQQAKLKLMLIQSLSKKIFIIQNRLWQITKNELYR</sequence>
<comment type="caution">
    <text evidence="2">The sequence shown here is derived from an EMBL/GenBank/DDBJ whole genome shotgun (WGS) entry which is preliminary data.</text>
</comment>
<name>A0ABT5FED2_9GAMM</name>
<keyword evidence="3" id="KW-1185">Reference proteome</keyword>
<proteinExistence type="predicted"/>
<keyword evidence="1" id="KW-0812">Transmembrane</keyword>
<evidence type="ECO:0000256" key="1">
    <source>
        <dbReference type="SAM" id="Phobius"/>
    </source>
</evidence>
<organism evidence="2 3">
    <name type="scientific">Psychrosphaera algicola</name>
    <dbReference type="NCBI Taxonomy" id="3023714"/>
    <lineage>
        <taxon>Bacteria</taxon>
        <taxon>Pseudomonadati</taxon>
        <taxon>Pseudomonadota</taxon>
        <taxon>Gammaproteobacteria</taxon>
        <taxon>Alteromonadales</taxon>
        <taxon>Pseudoalteromonadaceae</taxon>
        <taxon>Psychrosphaera</taxon>
    </lineage>
</organism>
<dbReference type="RefSeq" id="WP_272180723.1">
    <property type="nucleotide sequence ID" value="NZ_JAQOMS010000002.1"/>
</dbReference>
<dbReference type="EMBL" id="JAQOMS010000002">
    <property type="protein sequence ID" value="MDC2889243.1"/>
    <property type="molecule type" value="Genomic_DNA"/>
</dbReference>
<dbReference type="PROSITE" id="PS51257">
    <property type="entry name" value="PROKAR_LIPOPROTEIN"/>
    <property type="match status" value="1"/>
</dbReference>